<evidence type="ECO:0000313" key="3">
    <source>
        <dbReference type="Proteomes" id="UP000694843"/>
    </source>
</evidence>
<name>A0A6A0GVW1_HYAAZ</name>
<keyword evidence="3" id="KW-1185">Reference proteome</keyword>
<dbReference type="InterPro" id="IPR013169">
    <property type="entry name" value="mRNA_splic_Cwf18-like"/>
</dbReference>
<feature type="compositionally biased region" description="Basic and acidic residues" evidence="1">
    <location>
        <begin position="21"/>
        <end position="40"/>
    </location>
</feature>
<gene>
    <name evidence="4" type="primary">LOC108669709</name>
    <name evidence="2" type="ORF">HAZT_HAZT000412</name>
</gene>
<evidence type="ECO:0000313" key="2">
    <source>
        <dbReference type="EMBL" id="KAA0189933.1"/>
    </source>
</evidence>
<dbReference type="GeneID" id="108669709"/>
<feature type="region of interest" description="Disordered" evidence="1">
    <location>
        <begin position="1"/>
        <end position="53"/>
    </location>
</feature>
<dbReference type="OrthoDB" id="10261348at2759"/>
<dbReference type="Proteomes" id="UP000711488">
    <property type="component" value="Unassembled WGS sequence"/>
</dbReference>
<dbReference type="PANTHER" id="PTHR31551">
    <property type="entry name" value="PRE-MRNA-SPLICING FACTOR CWF18"/>
    <property type="match status" value="1"/>
</dbReference>
<reference evidence="2" key="1">
    <citation type="submission" date="2014-08" db="EMBL/GenBank/DDBJ databases">
        <authorList>
            <person name="Murali S."/>
            <person name="Richards S."/>
            <person name="Bandaranaike D."/>
            <person name="Bellair M."/>
            <person name="Blankenburg K."/>
            <person name="Chao H."/>
            <person name="Dinh H."/>
            <person name="Doddapaneni H."/>
            <person name="Dugan-Rocha S."/>
            <person name="Elkadiri S."/>
            <person name="Gnanaolivu R."/>
            <person name="Hughes D."/>
            <person name="Lee S."/>
            <person name="Li M."/>
            <person name="Ming W."/>
            <person name="Munidasa M."/>
            <person name="Muniz J."/>
            <person name="Nguyen L."/>
            <person name="Osuji N."/>
            <person name="Pu L.-L."/>
            <person name="Puazo M."/>
            <person name="Skinner E."/>
            <person name="Qu C."/>
            <person name="Quiroz J."/>
            <person name="Raj R."/>
            <person name="Weissenberger G."/>
            <person name="Xin Y."/>
            <person name="Zou X."/>
            <person name="Han Y."/>
            <person name="Worley K."/>
            <person name="Muzny D."/>
            <person name="Gibbs R."/>
        </authorList>
    </citation>
    <scope>NUCLEOTIDE SEQUENCE</scope>
    <source>
        <strain evidence="2">HAZT.00-mixed</strain>
        <tissue evidence="2">Whole organism</tissue>
    </source>
</reference>
<dbReference type="AlphaFoldDB" id="A0A6A0GVW1"/>
<evidence type="ECO:0000313" key="4">
    <source>
        <dbReference type="RefSeq" id="XP_018012601.1"/>
    </source>
</evidence>
<evidence type="ECO:0000256" key="1">
    <source>
        <dbReference type="SAM" id="MobiDB-lite"/>
    </source>
</evidence>
<reference evidence="2" key="3">
    <citation type="submission" date="2019-06" db="EMBL/GenBank/DDBJ databases">
        <authorList>
            <person name="Poynton C."/>
            <person name="Hasenbein S."/>
            <person name="Benoit J.B."/>
            <person name="Sepulveda M.S."/>
            <person name="Poelchau M.F."/>
            <person name="Murali S.C."/>
            <person name="Chen S."/>
            <person name="Glastad K.M."/>
            <person name="Werren J.H."/>
            <person name="Vineis J.H."/>
            <person name="Bowen J.L."/>
            <person name="Friedrich M."/>
            <person name="Jones J."/>
            <person name="Robertson H.M."/>
            <person name="Feyereisen R."/>
            <person name="Mechler-Hickson A."/>
            <person name="Mathers N."/>
            <person name="Lee C.E."/>
            <person name="Colbourne J.K."/>
            <person name="Biales A."/>
            <person name="Johnston J.S."/>
            <person name="Wellborn G.A."/>
            <person name="Rosendale A.J."/>
            <person name="Cridge A.G."/>
            <person name="Munoz-Torres M.C."/>
            <person name="Bain P.A."/>
            <person name="Manny A.R."/>
            <person name="Major K.M."/>
            <person name="Lambert F.N."/>
            <person name="Vulpe C.D."/>
            <person name="Tuck P."/>
            <person name="Blalock B.J."/>
            <person name="Lin Y.-Y."/>
            <person name="Smith M.E."/>
            <person name="Ochoa-Acuna H."/>
            <person name="Chen M.-J.M."/>
            <person name="Childers C.P."/>
            <person name="Qu J."/>
            <person name="Dugan S."/>
            <person name="Lee S.L."/>
            <person name="Chao H."/>
            <person name="Dinh H."/>
            <person name="Han Y."/>
            <person name="Doddapaneni H."/>
            <person name="Worley K.C."/>
            <person name="Muzny D.M."/>
            <person name="Gibbs R.A."/>
            <person name="Richards S."/>
        </authorList>
    </citation>
    <scope>NUCLEOTIDE SEQUENCE</scope>
    <source>
        <strain evidence="2">HAZT.00-mixed</strain>
        <tissue evidence="2">Whole organism</tissue>
    </source>
</reference>
<reference evidence="2" key="2">
    <citation type="journal article" date="2018" name="Environ. Sci. Technol.">
        <title>The Toxicogenome of Hyalella azteca: A Model for Sediment Ecotoxicology and Evolutionary Toxicology.</title>
        <authorList>
            <person name="Poynton H.C."/>
            <person name="Hasenbein S."/>
            <person name="Benoit J.B."/>
            <person name="Sepulveda M.S."/>
            <person name="Poelchau M.F."/>
            <person name="Hughes D.S.T."/>
            <person name="Murali S.C."/>
            <person name="Chen S."/>
            <person name="Glastad K.M."/>
            <person name="Goodisman M.A.D."/>
            <person name="Werren J.H."/>
            <person name="Vineis J.H."/>
            <person name="Bowen J.L."/>
            <person name="Friedrich M."/>
            <person name="Jones J."/>
            <person name="Robertson H.M."/>
            <person name="Feyereisen R."/>
            <person name="Mechler-Hickson A."/>
            <person name="Mathers N."/>
            <person name="Lee C.E."/>
            <person name="Colbourne J.K."/>
            <person name="Biales A."/>
            <person name="Johnston J.S."/>
            <person name="Wellborn G.A."/>
            <person name="Rosendale A.J."/>
            <person name="Cridge A.G."/>
            <person name="Munoz-Torres M.C."/>
            <person name="Bain P.A."/>
            <person name="Manny A.R."/>
            <person name="Major K.M."/>
            <person name="Lambert F.N."/>
            <person name="Vulpe C.D."/>
            <person name="Tuck P."/>
            <person name="Blalock B.J."/>
            <person name="Lin Y.Y."/>
            <person name="Smith M.E."/>
            <person name="Ochoa-Acuna H."/>
            <person name="Chen M.M."/>
            <person name="Childers C.P."/>
            <person name="Qu J."/>
            <person name="Dugan S."/>
            <person name="Lee S.L."/>
            <person name="Chao H."/>
            <person name="Dinh H."/>
            <person name="Han Y."/>
            <person name="Doddapaneni H."/>
            <person name="Worley K.C."/>
            <person name="Muzny D.M."/>
            <person name="Gibbs R.A."/>
            <person name="Richards S."/>
        </authorList>
    </citation>
    <scope>NUCLEOTIDE SEQUENCE</scope>
    <source>
        <strain evidence="2">HAZT.00-mixed</strain>
        <tissue evidence="2">Whole organism</tissue>
    </source>
</reference>
<proteinExistence type="predicted"/>
<dbReference type="EMBL" id="JQDR03013241">
    <property type="protein sequence ID" value="KAA0189933.1"/>
    <property type="molecule type" value="Genomic_DNA"/>
</dbReference>
<sequence>MGLKEDNVGTLEEAAAKRKARLQELKSRKKKNEEDSKENSDAGDADEALPPPKILFRNYQPESEILSEGVLDPTKPADVDTLVEEQVADANKAAKSLQQVELSSLAPKKITFDLKRAIEPRLEKLERATDRAIAELIRERLKEEAAQDKHDLLAAVNAGAAAAAHTDDED</sequence>
<dbReference type="Pfam" id="PF08315">
    <property type="entry name" value="cwf18"/>
    <property type="match status" value="1"/>
</dbReference>
<accession>A0A6A0GVW1</accession>
<dbReference type="PANTHER" id="PTHR31551:SF1">
    <property type="entry name" value="COILED-COIL DOMAIN-CONTAINING PROTEIN 12"/>
    <property type="match status" value="1"/>
</dbReference>
<dbReference type="GO" id="GO:0071014">
    <property type="term" value="C:post-mRNA release spliceosomal complex"/>
    <property type="evidence" value="ECO:0007669"/>
    <property type="project" value="TreeGrafter"/>
</dbReference>
<dbReference type="KEGG" id="hazt:108669709"/>
<dbReference type="OMA" id="KPHNETT"/>
<organism evidence="2">
    <name type="scientific">Hyalella azteca</name>
    <name type="common">Amphipod</name>
    <dbReference type="NCBI Taxonomy" id="294128"/>
    <lineage>
        <taxon>Eukaryota</taxon>
        <taxon>Metazoa</taxon>
        <taxon>Ecdysozoa</taxon>
        <taxon>Arthropoda</taxon>
        <taxon>Crustacea</taxon>
        <taxon>Multicrustacea</taxon>
        <taxon>Malacostraca</taxon>
        <taxon>Eumalacostraca</taxon>
        <taxon>Peracarida</taxon>
        <taxon>Amphipoda</taxon>
        <taxon>Senticaudata</taxon>
        <taxon>Talitrida</taxon>
        <taxon>Talitroidea</taxon>
        <taxon>Hyalellidae</taxon>
        <taxon>Hyalella</taxon>
    </lineage>
</organism>
<reference evidence="4" key="4">
    <citation type="submission" date="2025-04" db="UniProtKB">
        <authorList>
            <consortium name="RefSeq"/>
        </authorList>
    </citation>
    <scope>IDENTIFICATION</scope>
    <source>
        <tissue evidence="4">Whole organism</tissue>
    </source>
</reference>
<dbReference type="GO" id="GO:0005684">
    <property type="term" value="C:U2-type spliceosomal complex"/>
    <property type="evidence" value="ECO:0007669"/>
    <property type="project" value="TreeGrafter"/>
</dbReference>
<dbReference type="RefSeq" id="XP_018012601.1">
    <property type="nucleotide sequence ID" value="XM_018157112.2"/>
</dbReference>
<protein>
    <submittedName>
        <fullName evidence="4">Coiled-coil domain-containing protein 12</fullName>
    </submittedName>
</protein>
<dbReference type="Proteomes" id="UP000694843">
    <property type="component" value="Unplaced"/>
</dbReference>